<gene>
    <name evidence="2" type="ORF">GOODEAATRI_010101</name>
</gene>
<dbReference type="InterPro" id="IPR008936">
    <property type="entry name" value="Rho_GTPase_activation_prot"/>
</dbReference>
<comment type="caution">
    <text evidence="2">The sequence shown here is derived from an EMBL/GenBank/DDBJ whole genome shotgun (WGS) entry which is preliminary data.</text>
</comment>
<dbReference type="Pfam" id="PF00620">
    <property type="entry name" value="RhoGAP"/>
    <property type="match status" value="1"/>
</dbReference>
<reference evidence="2 3" key="1">
    <citation type="submission" date="2021-06" db="EMBL/GenBank/DDBJ databases">
        <authorList>
            <person name="Palmer J.M."/>
        </authorList>
    </citation>
    <scope>NUCLEOTIDE SEQUENCE [LARGE SCALE GENOMIC DNA]</scope>
    <source>
        <strain evidence="2 3">GA_2019</strain>
        <tissue evidence="2">Muscle</tissue>
    </source>
</reference>
<protein>
    <recommendedName>
        <fullName evidence="1">Rho-GAP domain-containing protein</fullName>
    </recommendedName>
</protein>
<evidence type="ECO:0000313" key="3">
    <source>
        <dbReference type="Proteomes" id="UP001476798"/>
    </source>
</evidence>
<evidence type="ECO:0000259" key="1">
    <source>
        <dbReference type="PROSITE" id="PS50238"/>
    </source>
</evidence>
<dbReference type="Proteomes" id="UP001476798">
    <property type="component" value="Unassembled WGS sequence"/>
</dbReference>
<dbReference type="InterPro" id="IPR000198">
    <property type="entry name" value="RhoGAP_dom"/>
</dbReference>
<feature type="non-terminal residue" evidence="2">
    <location>
        <position position="1"/>
    </location>
</feature>
<dbReference type="SUPFAM" id="SSF48350">
    <property type="entry name" value="GTPase activation domain, GAP"/>
    <property type="match status" value="1"/>
</dbReference>
<dbReference type="PROSITE" id="PS50238">
    <property type="entry name" value="RHOGAP"/>
    <property type="match status" value="1"/>
</dbReference>
<evidence type="ECO:0000313" key="2">
    <source>
        <dbReference type="EMBL" id="MEQ2178065.1"/>
    </source>
</evidence>
<name>A0ABV0P386_9TELE</name>
<feature type="domain" description="Rho-GAP" evidence="1">
    <location>
        <begin position="1"/>
        <end position="84"/>
    </location>
</feature>
<accession>A0ABV0P386</accession>
<organism evidence="2 3">
    <name type="scientific">Goodea atripinnis</name>
    <dbReference type="NCBI Taxonomy" id="208336"/>
    <lineage>
        <taxon>Eukaryota</taxon>
        <taxon>Metazoa</taxon>
        <taxon>Chordata</taxon>
        <taxon>Craniata</taxon>
        <taxon>Vertebrata</taxon>
        <taxon>Euteleostomi</taxon>
        <taxon>Actinopterygii</taxon>
        <taxon>Neopterygii</taxon>
        <taxon>Teleostei</taxon>
        <taxon>Neoteleostei</taxon>
        <taxon>Acanthomorphata</taxon>
        <taxon>Ovalentaria</taxon>
        <taxon>Atherinomorphae</taxon>
        <taxon>Cyprinodontiformes</taxon>
        <taxon>Goodeidae</taxon>
        <taxon>Goodea</taxon>
    </lineage>
</organism>
<proteinExistence type="predicted"/>
<sequence>VVNPEECAQLLRRIASSPSLPPQYWLTLQCLLRHFARVCQNGSRNLLTARSLGEIFSPVFFRQQPTRLFCDIVVSLGVFSLGWL</sequence>
<dbReference type="Gene3D" id="1.10.555.10">
    <property type="entry name" value="Rho GTPase activation protein"/>
    <property type="match status" value="1"/>
</dbReference>
<keyword evidence="3" id="KW-1185">Reference proteome</keyword>
<dbReference type="EMBL" id="JAHRIO010060552">
    <property type="protein sequence ID" value="MEQ2178065.1"/>
    <property type="molecule type" value="Genomic_DNA"/>
</dbReference>